<sequence>MSDALKISDTFPGYSRKDWQDMAEKALKGAPLSRISTKTADGLVIDPIYGRGEGKAPMAMRSAQAPWDVCQKMDHPDAAKANEQALIDLNNGTNMLAIPFAGCLSARGYGLQADTETLSKALDEVLLDLIKIRLEGGVTGRIAASAFADVVAQRGYEPENLSVSFGLDPIGAFASTGILAPNWPERAAKMIESIKELKEKGFKGPFITVDGRPYHDAGATDAQELAAVLASIVAYWRVLEEASFDASEALPLIDVTLSVEANQFGSLAKIRAMRHLWARLLQASGIDFIPLAIHAETSWAMMSRLDPWVNILRVTTASFAAGVGGADSVSILPHTAALGLPDGFARRIARNLQTLLLEESNLYKVTDPAAGSGFVENLTFEIAQQAWSMFQSVEKADGMIASLEAGLIAEWVAEANEGRAKLLASRKNALTGASAFPDIHEAAVEVETVSSVSAPELAKEGITCPALKPQRLAEPYEALREAAKVADKAPSVFFANMGKIADYTARATWAKNFFEAGGVAAQSDQGFENSDAAVEAFKNSKAEIACLVGSDALYEEFGADFAKSLKEAGTKMVYLAGRPKDLMDALSAAGVDAFAFEGCDVLAELSRIHAELGIQPVAQG</sequence>
<dbReference type="PANTHER" id="PTHR48101:SF4">
    <property type="entry name" value="METHYLMALONYL-COA MUTASE, MITOCHONDRIAL"/>
    <property type="match status" value="1"/>
</dbReference>
<evidence type="ECO:0000259" key="6">
    <source>
        <dbReference type="Pfam" id="PF01642"/>
    </source>
</evidence>
<dbReference type="CDD" id="cd03677">
    <property type="entry name" value="MM_CoA_mutase_beta"/>
    <property type="match status" value="1"/>
</dbReference>
<feature type="domain" description="Methylmalonyl-CoA mutase alpha/beta chain catalytic" evidence="6">
    <location>
        <begin position="63"/>
        <end position="455"/>
    </location>
</feature>
<keyword evidence="3" id="KW-0846">Cobalamin</keyword>
<dbReference type="PANTHER" id="PTHR48101">
    <property type="entry name" value="METHYLMALONYL-COA MUTASE, MITOCHONDRIAL-RELATED"/>
    <property type="match status" value="1"/>
</dbReference>
<proteinExistence type="inferred from homology"/>
<dbReference type="Pfam" id="PF01642">
    <property type="entry name" value="MM_CoA_mutase"/>
    <property type="match status" value="1"/>
</dbReference>
<dbReference type="RefSeq" id="WP_170955929.1">
    <property type="nucleotide sequence ID" value="NZ_OBEL01000001.1"/>
</dbReference>
<dbReference type="GO" id="GO:0046872">
    <property type="term" value="F:metal ion binding"/>
    <property type="evidence" value="ECO:0007669"/>
    <property type="project" value="InterPro"/>
</dbReference>
<keyword evidence="5" id="KW-0170">Cobalt</keyword>
<comment type="cofactor">
    <cofactor evidence="1">
        <name>adenosylcob(III)alamin</name>
        <dbReference type="ChEBI" id="CHEBI:18408"/>
    </cofactor>
</comment>
<dbReference type="InterPro" id="IPR036724">
    <property type="entry name" value="Cobalamin-bd_sf"/>
</dbReference>
<dbReference type="Gene3D" id="3.40.50.280">
    <property type="entry name" value="Cobalamin-binding domain"/>
    <property type="match status" value="1"/>
</dbReference>
<evidence type="ECO:0000256" key="4">
    <source>
        <dbReference type="ARBA" id="ARBA00023235"/>
    </source>
</evidence>
<keyword evidence="8" id="KW-1185">Reference proteome</keyword>
<reference evidence="7 8" key="1">
    <citation type="submission" date="2017-09" db="EMBL/GenBank/DDBJ databases">
        <authorList>
            <person name="Ehlers B."/>
            <person name="Leendertz F.H."/>
        </authorList>
    </citation>
    <scope>NUCLEOTIDE SEQUENCE [LARGE SCALE GENOMIC DNA]</scope>
    <source>
        <strain evidence="7 8">DSM 18289</strain>
    </source>
</reference>
<dbReference type="Gene3D" id="3.20.20.240">
    <property type="entry name" value="Methylmalonyl-CoA mutase"/>
    <property type="match status" value="1"/>
</dbReference>
<evidence type="ECO:0000256" key="5">
    <source>
        <dbReference type="ARBA" id="ARBA00023285"/>
    </source>
</evidence>
<dbReference type="Proteomes" id="UP000219439">
    <property type="component" value="Unassembled WGS sequence"/>
</dbReference>
<evidence type="ECO:0000313" key="7">
    <source>
        <dbReference type="EMBL" id="SNZ07031.1"/>
    </source>
</evidence>
<dbReference type="GO" id="GO:0016866">
    <property type="term" value="F:intramolecular transferase activity"/>
    <property type="evidence" value="ECO:0007669"/>
    <property type="project" value="InterPro"/>
</dbReference>
<evidence type="ECO:0000256" key="1">
    <source>
        <dbReference type="ARBA" id="ARBA00001922"/>
    </source>
</evidence>
<dbReference type="GO" id="GO:0031419">
    <property type="term" value="F:cobalamin binding"/>
    <property type="evidence" value="ECO:0007669"/>
    <property type="project" value="UniProtKB-KW"/>
</dbReference>
<evidence type="ECO:0000256" key="3">
    <source>
        <dbReference type="ARBA" id="ARBA00022628"/>
    </source>
</evidence>
<name>A0A285NH98_9HYPH</name>
<accession>A0A285NH98</accession>
<gene>
    <name evidence="7" type="ORF">SAMN06265368_0623</name>
</gene>
<keyword evidence="4" id="KW-0413">Isomerase</keyword>
<organism evidence="7 8">
    <name type="scientific">Cohaesibacter gelatinilyticus</name>
    <dbReference type="NCBI Taxonomy" id="372072"/>
    <lineage>
        <taxon>Bacteria</taxon>
        <taxon>Pseudomonadati</taxon>
        <taxon>Pseudomonadota</taxon>
        <taxon>Alphaproteobacteria</taxon>
        <taxon>Hyphomicrobiales</taxon>
        <taxon>Cohaesibacteraceae</taxon>
    </lineage>
</organism>
<dbReference type="EMBL" id="OBEL01000001">
    <property type="protein sequence ID" value="SNZ07031.1"/>
    <property type="molecule type" value="Genomic_DNA"/>
</dbReference>
<evidence type="ECO:0000313" key="8">
    <source>
        <dbReference type="Proteomes" id="UP000219439"/>
    </source>
</evidence>
<dbReference type="AlphaFoldDB" id="A0A285NH98"/>
<dbReference type="SUPFAM" id="SSF52242">
    <property type="entry name" value="Cobalamin (vitamin B12)-binding domain"/>
    <property type="match status" value="1"/>
</dbReference>
<protein>
    <submittedName>
        <fullName evidence="7">Heterodimeric methylmalonyl-CoA mutase small subunit</fullName>
    </submittedName>
</protein>
<dbReference type="InterPro" id="IPR006099">
    <property type="entry name" value="MeMalonylCoA_mutase_a/b_cat"/>
</dbReference>
<evidence type="ECO:0000256" key="2">
    <source>
        <dbReference type="ARBA" id="ARBA00008465"/>
    </source>
</evidence>
<dbReference type="SUPFAM" id="SSF51703">
    <property type="entry name" value="Cobalamin (vitamin B12)-dependent enzymes"/>
    <property type="match status" value="1"/>
</dbReference>
<comment type="similarity">
    <text evidence="2">Belongs to the methylmalonyl-CoA mutase family.</text>
</comment>
<dbReference type="InterPro" id="IPR016176">
    <property type="entry name" value="Cbl-dep_enz_cat"/>
</dbReference>